<evidence type="ECO:0000313" key="2">
    <source>
        <dbReference type="Proteomes" id="UP000558015"/>
    </source>
</evidence>
<dbReference type="AlphaFoldDB" id="A0A7J9P550"/>
<dbReference type="RefSeq" id="WP_181493298.1">
    <property type="nucleotide sequence ID" value="NZ_JACDUN010000001.1"/>
</dbReference>
<reference evidence="1 2" key="1">
    <citation type="submission" date="2020-07" db="EMBL/GenBank/DDBJ databases">
        <title>Genomic Encyclopedia of Type Strains, Phase IV (KMG-V): Genome sequencing to study the core and pangenomes of soil and plant-associated prokaryotes.</title>
        <authorList>
            <person name="Whitman W."/>
        </authorList>
    </citation>
    <scope>NUCLEOTIDE SEQUENCE [LARGE SCALE GENOMIC DNA]</scope>
    <source>
        <strain evidence="1 2">C12</strain>
    </source>
</reference>
<sequence>MFGSKKEENKTSTYDPKLVEKLKPFVVVPDSMVPLERKKELLEVMDEAIGTCSTDGELDYHRLLNILVQDLGKGNIDEYEFMFLNFVISSFVFHVQATGIPLDLKKLI</sequence>
<dbReference type="Proteomes" id="UP000558015">
    <property type="component" value="Unassembled WGS sequence"/>
</dbReference>
<proteinExistence type="predicted"/>
<gene>
    <name evidence="1" type="ORF">HNP93_001006</name>
</gene>
<comment type="caution">
    <text evidence="1">The sequence shown here is derived from an EMBL/GenBank/DDBJ whole genome shotgun (WGS) entry which is preliminary data.</text>
</comment>
<name>A0A7J9P550_METMI</name>
<accession>A0A7J9P550</accession>
<dbReference type="EMBL" id="JACDUN010000001">
    <property type="protein sequence ID" value="MBA2858305.1"/>
    <property type="molecule type" value="Genomic_DNA"/>
</dbReference>
<evidence type="ECO:0000313" key="1">
    <source>
        <dbReference type="EMBL" id="MBA2858305.1"/>
    </source>
</evidence>
<organism evidence="1 2">
    <name type="scientific">Methanococcus maripaludis</name>
    <name type="common">Methanococcus deltae</name>
    <dbReference type="NCBI Taxonomy" id="39152"/>
    <lineage>
        <taxon>Archaea</taxon>
        <taxon>Methanobacteriati</taxon>
        <taxon>Methanobacteriota</taxon>
        <taxon>Methanomada group</taxon>
        <taxon>Methanococci</taxon>
        <taxon>Methanococcales</taxon>
        <taxon>Methanococcaceae</taxon>
        <taxon>Methanococcus</taxon>
    </lineage>
</organism>
<protein>
    <submittedName>
        <fullName evidence="1">Uncharacterized protein</fullName>
    </submittedName>
</protein>